<evidence type="ECO:0000256" key="1">
    <source>
        <dbReference type="SAM" id="MobiDB-lite"/>
    </source>
</evidence>
<keyword evidence="3" id="KW-1185">Reference proteome</keyword>
<feature type="compositionally biased region" description="Low complexity" evidence="1">
    <location>
        <begin position="78"/>
        <end position="89"/>
    </location>
</feature>
<organism evidence="2 3">
    <name type="scientific">Micromonospora qiuiae</name>
    <dbReference type="NCBI Taxonomy" id="502268"/>
    <lineage>
        <taxon>Bacteria</taxon>
        <taxon>Bacillati</taxon>
        <taxon>Actinomycetota</taxon>
        <taxon>Actinomycetes</taxon>
        <taxon>Micromonosporales</taxon>
        <taxon>Micromonosporaceae</taxon>
        <taxon>Micromonospora</taxon>
    </lineage>
</organism>
<evidence type="ECO:0000313" key="3">
    <source>
        <dbReference type="Proteomes" id="UP000653076"/>
    </source>
</evidence>
<proteinExistence type="predicted"/>
<comment type="caution">
    <text evidence="2">The sequence shown here is derived from an EMBL/GenBank/DDBJ whole genome shotgun (WGS) entry which is preliminary data.</text>
</comment>
<dbReference type="EMBL" id="BOPC01000086">
    <property type="protein sequence ID" value="GIJ29871.1"/>
    <property type="molecule type" value="Genomic_DNA"/>
</dbReference>
<sequence>MRFSDPDECVRVLLAAAGLQPTEEEIRAAVKGYPALRSALQRLHDLPIDHEEETALGFRIATALDAQTRLRPAESGPTSSATDAATSRS</sequence>
<gene>
    <name evidence="2" type="ORF">Vqi01_50330</name>
</gene>
<protein>
    <submittedName>
        <fullName evidence="2">Uncharacterized protein</fullName>
    </submittedName>
</protein>
<feature type="region of interest" description="Disordered" evidence="1">
    <location>
        <begin position="68"/>
        <end position="89"/>
    </location>
</feature>
<name>A0ABQ4JHE9_9ACTN</name>
<accession>A0ABQ4JHE9</accession>
<evidence type="ECO:0000313" key="2">
    <source>
        <dbReference type="EMBL" id="GIJ29871.1"/>
    </source>
</evidence>
<reference evidence="2 3" key="1">
    <citation type="submission" date="2021-01" db="EMBL/GenBank/DDBJ databases">
        <title>Whole genome shotgun sequence of Verrucosispora qiuiae NBRC 106684.</title>
        <authorList>
            <person name="Komaki H."/>
            <person name="Tamura T."/>
        </authorList>
    </citation>
    <scope>NUCLEOTIDE SEQUENCE [LARGE SCALE GENOMIC DNA]</scope>
    <source>
        <strain evidence="2 3">NBRC 106684</strain>
    </source>
</reference>
<dbReference type="Proteomes" id="UP000653076">
    <property type="component" value="Unassembled WGS sequence"/>
</dbReference>